<keyword evidence="3" id="KW-1003">Cell membrane</keyword>
<reference evidence="9" key="1">
    <citation type="submission" date="2018-09" db="EMBL/GenBank/DDBJ databases">
        <title>Murine metabolic-syndrome-specific gut microbial biobank.</title>
        <authorList>
            <person name="Liu C."/>
        </authorList>
    </citation>
    <scope>NUCLEOTIDE SEQUENCE</scope>
    <source>
        <strain evidence="9">D42-62</strain>
    </source>
</reference>
<feature type="transmembrane region" description="Helical" evidence="7">
    <location>
        <begin position="269"/>
        <end position="293"/>
    </location>
</feature>
<evidence type="ECO:0000259" key="8">
    <source>
        <dbReference type="PROSITE" id="PS50928"/>
    </source>
</evidence>
<evidence type="ECO:0000313" key="10">
    <source>
        <dbReference type="Proteomes" id="UP001154420"/>
    </source>
</evidence>
<gene>
    <name evidence="9" type="ORF">D5281_07200</name>
</gene>
<dbReference type="GO" id="GO:0055085">
    <property type="term" value="P:transmembrane transport"/>
    <property type="evidence" value="ECO:0007669"/>
    <property type="project" value="InterPro"/>
</dbReference>
<comment type="subcellular location">
    <subcellularLocation>
        <location evidence="1 7">Cell membrane</location>
        <topology evidence="1 7">Multi-pass membrane protein</topology>
    </subcellularLocation>
</comment>
<dbReference type="OrthoDB" id="9778687at2"/>
<dbReference type="InterPro" id="IPR035906">
    <property type="entry name" value="MetI-like_sf"/>
</dbReference>
<keyword evidence="5 7" id="KW-1133">Transmembrane helix</keyword>
<dbReference type="GO" id="GO:0005886">
    <property type="term" value="C:plasma membrane"/>
    <property type="evidence" value="ECO:0007669"/>
    <property type="project" value="UniProtKB-SubCell"/>
</dbReference>
<comment type="caution">
    <text evidence="9">The sequence shown here is derived from an EMBL/GenBank/DDBJ whole genome shotgun (WGS) entry which is preliminary data.</text>
</comment>
<dbReference type="Gene3D" id="1.10.3720.10">
    <property type="entry name" value="MetI-like"/>
    <property type="match status" value="1"/>
</dbReference>
<evidence type="ECO:0000256" key="1">
    <source>
        <dbReference type="ARBA" id="ARBA00004651"/>
    </source>
</evidence>
<feature type="transmembrane region" description="Helical" evidence="7">
    <location>
        <begin position="24"/>
        <end position="45"/>
    </location>
</feature>
<keyword evidence="10" id="KW-1185">Reference proteome</keyword>
<feature type="transmembrane region" description="Helical" evidence="7">
    <location>
        <begin position="82"/>
        <end position="104"/>
    </location>
</feature>
<sequence>MKFHMNQERSKEKKSGWGSKESRLAYLFMTPLLLCLVAFMVVPMITGIQISFQNAKGDFVGLGNYHLVLGEPRFWNNVRLSLTYVVCNVLLSIVLGFLAANLITQKSKMVSMLRPLYLIPWIIPPVSSSILFRTLLDANTGPVTRLIKMITGKNVMILDQAKTALLAVIFHNFWRSFPFAMLFLAAGLTMISKDVYEAAIVDGASKVKQFFYITLPLVKNHLFIVILMITNWTLQDSESCYSLTKGGPGTATEMVAVRLFKDSFVYFEIHTGVVIGIVMMCISIIFAAIYYWVTKAKEMETYE</sequence>
<feature type="transmembrane region" description="Helical" evidence="7">
    <location>
        <begin position="116"/>
        <end position="136"/>
    </location>
</feature>
<evidence type="ECO:0000256" key="2">
    <source>
        <dbReference type="ARBA" id="ARBA00022448"/>
    </source>
</evidence>
<dbReference type="PANTHER" id="PTHR43005">
    <property type="entry name" value="BLR7065 PROTEIN"/>
    <property type="match status" value="1"/>
</dbReference>
<evidence type="ECO:0000256" key="6">
    <source>
        <dbReference type="ARBA" id="ARBA00023136"/>
    </source>
</evidence>
<feature type="transmembrane region" description="Helical" evidence="7">
    <location>
        <begin position="210"/>
        <end position="229"/>
    </location>
</feature>
<evidence type="ECO:0000313" key="9">
    <source>
        <dbReference type="EMBL" id="NBJ92389.1"/>
    </source>
</evidence>
<dbReference type="AlphaFoldDB" id="A0A9X5BE51"/>
<keyword evidence="6 7" id="KW-0472">Membrane</keyword>
<dbReference type="Pfam" id="PF00528">
    <property type="entry name" value="BPD_transp_1"/>
    <property type="match status" value="1"/>
</dbReference>
<feature type="domain" description="ABC transmembrane type-1" evidence="8">
    <location>
        <begin position="78"/>
        <end position="290"/>
    </location>
</feature>
<accession>A0A9X5BE51</accession>
<dbReference type="SUPFAM" id="SSF161098">
    <property type="entry name" value="MetI-like"/>
    <property type="match status" value="1"/>
</dbReference>
<dbReference type="Proteomes" id="UP001154420">
    <property type="component" value="Unassembled WGS sequence"/>
</dbReference>
<feature type="transmembrane region" description="Helical" evidence="7">
    <location>
        <begin position="164"/>
        <end position="189"/>
    </location>
</feature>
<dbReference type="PROSITE" id="PS50928">
    <property type="entry name" value="ABC_TM1"/>
    <property type="match status" value="1"/>
</dbReference>
<evidence type="ECO:0000256" key="3">
    <source>
        <dbReference type="ARBA" id="ARBA00022475"/>
    </source>
</evidence>
<organism evidence="9 10">
    <name type="scientific">Parablautia muri</name>
    <dbReference type="NCBI Taxonomy" id="2320879"/>
    <lineage>
        <taxon>Bacteria</taxon>
        <taxon>Bacillati</taxon>
        <taxon>Bacillota</taxon>
        <taxon>Clostridia</taxon>
        <taxon>Lachnospirales</taxon>
        <taxon>Lachnospiraceae</taxon>
        <taxon>Parablautia</taxon>
    </lineage>
</organism>
<dbReference type="CDD" id="cd06261">
    <property type="entry name" value="TM_PBP2"/>
    <property type="match status" value="1"/>
</dbReference>
<keyword evidence="2 7" id="KW-0813">Transport</keyword>
<protein>
    <submittedName>
        <fullName evidence="9">Sugar ABC transporter permease</fullName>
    </submittedName>
</protein>
<dbReference type="RefSeq" id="WP_160559483.1">
    <property type="nucleotide sequence ID" value="NZ_QZDT01000008.1"/>
</dbReference>
<evidence type="ECO:0000256" key="5">
    <source>
        <dbReference type="ARBA" id="ARBA00022989"/>
    </source>
</evidence>
<evidence type="ECO:0000256" key="7">
    <source>
        <dbReference type="RuleBase" id="RU363032"/>
    </source>
</evidence>
<dbReference type="EMBL" id="QZDT01000008">
    <property type="protein sequence ID" value="NBJ92389.1"/>
    <property type="molecule type" value="Genomic_DNA"/>
</dbReference>
<dbReference type="PANTHER" id="PTHR43005:SF1">
    <property type="entry name" value="SPERMIDINE_PUTRESCINE TRANSPORT SYSTEM PERMEASE PROTEIN"/>
    <property type="match status" value="1"/>
</dbReference>
<keyword evidence="4 7" id="KW-0812">Transmembrane</keyword>
<comment type="similarity">
    <text evidence="7">Belongs to the binding-protein-dependent transport system permease family.</text>
</comment>
<evidence type="ECO:0000256" key="4">
    <source>
        <dbReference type="ARBA" id="ARBA00022692"/>
    </source>
</evidence>
<dbReference type="InterPro" id="IPR000515">
    <property type="entry name" value="MetI-like"/>
</dbReference>
<proteinExistence type="inferred from homology"/>
<name>A0A9X5BE51_9FIRM</name>